<keyword evidence="1" id="KW-0732">Signal</keyword>
<dbReference type="Proteomes" id="UP000612282">
    <property type="component" value="Unassembled WGS sequence"/>
</dbReference>
<reference evidence="2 3" key="1">
    <citation type="submission" date="2021-01" db="EMBL/GenBank/DDBJ databases">
        <title>Whole genome shotgun sequence of Actinoplanes couchii NBRC 106145.</title>
        <authorList>
            <person name="Komaki H."/>
            <person name="Tamura T."/>
        </authorList>
    </citation>
    <scope>NUCLEOTIDE SEQUENCE [LARGE SCALE GENOMIC DNA]</scope>
    <source>
        <strain evidence="2 3">NBRC 106145</strain>
    </source>
</reference>
<organism evidence="2 3">
    <name type="scientific">Actinoplanes couchii</name>
    <dbReference type="NCBI Taxonomy" id="403638"/>
    <lineage>
        <taxon>Bacteria</taxon>
        <taxon>Bacillati</taxon>
        <taxon>Actinomycetota</taxon>
        <taxon>Actinomycetes</taxon>
        <taxon>Micromonosporales</taxon>
        <taxon>Micromonosporaceae</taxon>
        <taxon>Actinoplanes</taxon>
    </lineage>
</organism>
<evidence type="ECO:0000256" key="1">
    <source>
        <dbReference type="SAM" id="SignalP"/>
    </source>
</evidence>
<accession>A0ABQ3XNH7</accession>
<protein>
    <submittedName>
        <fullName evidence="2">Uncharacterized protein</fullName>
    </submittedName>
</protein>
<keyword evidence="3" id="KW-1185">Reference proteome</keyword>
<gene>
    <name evidence="2" type="ORF">Aco03nite_084740</name>
</gene>
<evidence type="ECO:0000313" key="3">
    <source>
        <dbReference type="Proteomes" id="UP000612282"/>
    </source>
</evidence>
<dbReference type="RefSeq" id="WP_203806726.1">
    <property type="nucleotide sequence ID" value="NZ_BAAAQE010000003.1"/>
</dbReference>
<dbReference type="EMBL" id="BOMG01000103">
    <property type="protein sequence ID" value="GID60070.1"/>
    <property type="molecule type" value="Genomic_DNA"/>
</dbReference>
<sequence>MIALLLAGAMLAAAPANAFTLSAGGAQAYGTYDQMMSIPERPVPPIAVSGTLAVNRPGQCAVVQIAYNGPADGIEWRTLNSQCRPGRTGFRTQSQYLWGGAKPPLRLCVGPNQRVAEQGRNCDVHTPRR</sequence>
<feature type="chain" id="PRO_5046495077" evidence="1">
    <location>
        <begin position="19"/>
        <end position="129"/>
    </location>
</feature>
<comment type="caution">
    <text evidence="2">The sequence shown here is derived from an EMBL/GenBank/DDBJ whole genome shotgun (WGS) entry which is preliminary data.</text>
</comment>
<evidence type="ECO:0000313" key="2">
    <source>
        <dbReference type="EMBL" id="GID60070.1"/>
    </source>
</evidence>
<name>A0ABQ3XNH7_9ACTN</name>
<proteinExistence type="predicted"/>
<feature type="signal peptide" evidence="1">
    <location>
        <begin position="1"/>
        <end position="18"/>
    </location>
</feature>